<dbReference type="InterPro" id="IPR029063">
    <property type="entry name" value="SAM-dependent_MTases_sf"/>
</dbReference>
<feature type="domain" description="DUF4326" evidence="1">
    <location>
        <begin position="315"/>
        <end position="392"/>
    </location>
</feature>
<dbReference type="Pfam" id="PF14216">
    <property type="entry name" value="DUF4326"/>
    <property type="match status" value="1"/>
</dbReference>
<dbReference type="Proteomes" id="UP001189429">
    <property type="component" value="Unassembled WGS sequence"/>
</dbReference>
<feature type="non-terminal residue" evidence="2">
    <location>
        <position position="1229"/>
    </location>
</feature>
<reference evidence="2" key="1">
    <citation type="submission" date="2023-10" db="EMBL/GenBank/DDBJ databases">
        <authorList>
            <person name="Chen Y."/>
            <person name="Shah S."/>
            <person name="Dougan E. K."/>
            <person name="Thang M."/>
            <person name="Chan C."/>
        </authorList>
    </citation>
    <scope>NUCLEOTIDE SEQUENCE [LARGE SCALE GENOMIC DNA]</scope>
</reference>
<proteinExistence type="predicted"/>
<sequence>ESGLLAEGTEAELSWVHAIVTGLNYHYARSWSAAPEAPPSAVQRQALSNLLYEVRVFCDQCSGPIPIVDWESELTAAATSYDGEEVCPAEPLDRTRLLEALPPIDACATVKAVDVTEGWIQVWASTSEWELIAGDLVTRGILKPIEYDEIVEVRGQTIRGGMFGAKKGSHVKGEGPQRLVMNTIPSNFLQHAIEGDMPLPPHGHKWKSIVPRSWDVLLWSAEDLKCCFYVYSLCDAWLKYMAISKPVRRAVVGLPGEGLAYLAAAESFSTSIAVCFDRGILGFNSWLLARSFAKMLPYLLRVGLPLTVGETYDDGKPEIYVGRGSSKLNLKASAWGSPHRMSEGCLRQEVVTLFERYLHENPQLLRDLASLNGARLLCHCECSQACRGDVLIKAWNDRFGSMSAWRAWQVYIDNLDVLEITDWWQANQLQEKGVSELAQVARERYRSFGVPRSENKAVIREVKSQSLGEAIDGAQGTIGPPAQFVQRLVSLTIETLKRESVTQKWMKILAGRWVLCLLFRREAMMCFTELWRFLVRIKGQAPLPAKVREELIAALTLLPMLRCDLRVPISGLVMVSDASMQRGAVCRSVLLRRTGVAAARAASRRLVADFRDEVVLIDAEAKRSTKYAWPKVLEVGDAQSFGHAEAIAIRDRVPYIKWILLIGGGPCTDLARIDVERVGLQGRRSKLFFEIARIGLLLEEVLGEFYRFLPLIENVASMDAEPRNVMSEHLGHQPDRVEAGCIAHCYRDRLCWIDENLLCEWQGDVSFSDGVKMIHVPGGPGPARRWLSQDLKWAGDADEQFRLPTFLRWIPRRAPGKFPTGLQRCSEEELQIWRDFEYCYAPYQFKDENSIEEPNRVFRSPKSVERELLLDFLPGHTIAARVTRARKLEKHELEATRCSLVGNSFQCLVVAWILSHWAVKFGYLHTVPSVVEMRDLGGGATIEDASVTLDDVGHDEGVPIRQHSLEEPDAALDPSIVIVEELARRAEARGSDIRLDTFEAMRPDLCQCVDLGACERQQIRPHVDTFELQWGASLTIWCSRGRSIFITLDLLVAEWTERLWTEGRPQGLAGNAMSAVQFFLRKKRILPASWRLLRAWQNLELPQRVLPLPEVVLLAMAATARGWGRNDIAALLVLGFAGFLRTTEMLPLRRWQIAVDEARAKIVIILPITKSGLRFHRQESVVIDDPSVVQLASFLLRHLSPEALILNSSISDFRDKFEQLCTALECQQF</sequence>
<feature type="non-terminal residue" evidence="2">
    <location>
        <position position="1"/>
    </location>
</feature>
<dbReference type="InterPro" id="IPR025475">
    <property type="entry name" value="DUF4326"/>
</dbReference>
<gene>
    <name evidence="2" type="ORF">PCOR1329_LOCUS35376</name>
</gene>
<organism evidence="2 3">
    <name type="scientific">Prorocentrum cordatum</name>
    <dbReference type="NCBI Taxonomy" id="2364126"/>
    <lineage>
        <taxon>Eukaryota</taxon>
        <taxon>Sar</taxon>
        <taxon>Alveolata</taxon>
        <taxon>Dinophyceae</taxon>
        <taxon>Prorocentrales</taxon>
        <taxon>Prorocentraceae</taxon>
        <taxon>Prorocentrum</taxon>
    </lineage>
</organism>
<name>A0ABN9T496_9DINO</name>
<accession>A0ABN9T496</accession>
<evidence type="ECO:0000259" key="1">
    <source>
        <dbReference type="Pfam" id="PF14216"/>
    </source>
</evidence>
<evidence type="ECO:0000313" key="3">
    <source>
        <dbReference type="Proteomes" id="UP001189429"/>
    </source>
</evidence>
<protein>
    <recommendedName>
        <fullName evidence="1">DUF4326 domain-containing protein</fullName>
    </recommendedName>
</protein>
<comment type="caution">
    <text evidence="2">The sequence shown here is derived from an EMBL/GenBank/DDBJ whole genome shotgun (WGS) entry which is preliminary data.</text>
</comment>
<dbReference type="Gene3D" id="3.40.50.150">
    <property type="entry name" value="Vaccinia Virus protein VP39"/>
    <property type="match status" value="1"/>
</dbReference>
<evidence type="ECO:0000313" key="2">
    <source>
        <dbReference type="EMBL" id="CAK0839771.1"/>
    </source>
</evidence>
<dbReference type="EMBL" id="CAUYUJ010014322">
    <property type="protein sequence ID" value="CAK0839771.1"/>
    <property type="molecule type" value="Genomic_DNA"/>
</dbReference>
<keyword evidence="3" id="KW-1185">Reference proteome</keyword>